<proteinExistence type="predicted"/>
<sequence>MVDQFTANKIASLQEQARKESEQLSAILSDHKTALDKAYALDNRKKSIEKQSRHDGTFMQMLKTLNEDIDKLEVCPLPIFPSATFISKFVKENDISQLLGTYGLCETKTGTARKLEIMSLPKQKKIYECSKCGKQKIKDPYARYLFNHFTCCQMYMEKKNIYK</sequence>
<dbReference type="OrthoDB" id="10460632at2759"/>
<accession>A0A6J7ZXQ7</accession>
<evidence type="ECO:0000313" key="2">
    <source>
        <dbReference type="Proteomes" id="UP000507470"/>
    </source>
</evidence>
<dbReference type="Proteomes" id="UP000507470">
    <property type="component" value="Unassembled WGS sequence"/>
</dbReference>
<dbReference type="AlphaFoldDB" id="A0A6J7ZXQ7"/>
<reference evidence="1 2" key="1">
    <citation type="submission" date="2020-06" db="EMBL/GenBank/DDBJ databases">
        <authorList>
            <person name="Li R."/>
            <person name="Bekaert M."/>
        </authorList>
    </citation>
    <scope>NUCLEOTIDE SEQUENCE [LARGE SCALE GENOMIC DNA]</scope>
    <source>
        <strain evidence="2">wild</strain>
    </source>
</reference>
<dbReference type="EMBL" id="CACVKT020000248">
    <property type="protein sequence ID" value="CAC5357805.1"/>
    <property type="molecule type" value="Genomic_DNA"/>
</dbReference>
<keyword evidence="2" id="KW-1185">Reference proteome</keyword>
<evidence type="ECO:0000313" key="1">
    <source>
        <dbReference type="EMBL" id="CAC5357805.1"/>
    </source>
</evidence>
<organism evidence="1 2">
    <name type="scientific">Mytilus coruscus</name>
    <name type="common">Sea mussel</name>
    <dbReference type="NCBI Taxonomy" id="42192"/>
    <lineage>
        <taxon>Eukaryota</taxon>
        <taxon>Metazoa</taxon>
        <taxon>Spiralia</taxon>
        <taxon>Lophotrochozoa</taxon>
        <taxon>Mollusca</taxon>
        <taxon>Bivalvia</taxon>
        <taxon>Autobranchia</taxon>
        <taxon>Pteriomorphia</taxon>
        <taxon>Mytilida</taxon>
        <taxon>Mytiloidea</taxon>
        <taxon>Mytilidae</taxon>
        <taxon>Mytilinae</taxon>
        <taxon>Mytilus</taxon>
    </lineage>
</organism>
<name>A0A6J7ZXQ7_MYTCO</name>
<protein>
    <submittedName>
        <fullName evidence="1">Uncharacterized protein</fullName>
    </submittedName>
</protein>
<gene>
    <name evidence="1" type="ORF">MCOR_1313</name>
</gene>